<dbReference type="EMBL" id="JAFMPK010000028">
    <property type="protein sequence ID" value="MBO0608886.1"/>
    <property type="molecule type" value="Genomic_DNA"/>
</dbReference>
<proteinExistence type="inferred from homology"/>
<dbReference type="Proteomes" id="UP000664617">
    <property type="component" value="Unassembled WGS sequence"/>
</dbReference>
<dbReference type="PROSITE" id="PS00086">
    <property type="entry name" value="CYTOCHROME_P450"/>
    <property type="match status" value="1"/>
</dbReference>
<reference evidence="3" key="2">
    <citation type="submission" date="2023-07" db="EMBL/GenBank/DDBJ databases">
        <title>Myceligenerans salitolerans sp. nov., a halotolerant actinomycete isolated from a salt lake in Xinjiang, China.</title>
        <authorList>
            <person name="Guan T."/>
        </authorList>
    </citation>
    <scope>NUCLEOTIDE SEQUENCE [LARGE SCALE GENOMIC DNA]</scope>
    <source>
        <strain evidence="3">XHU 5031</strain>
    </source>
</reference>
<comment type="similarity">
    <text evidence="1">Belongs to the cytochrome P450 family.</text>
</comment>
<evidence type="ECO:0000256" key="1">
    <source>
        <dbReference type="ARBA" id="ARBA00010617"/>
    </source>
</evidence>
<dbReference type="PANTHER" id="PTHR46696">
    <property type="entry name" value="P450, PUTATIVE (EUROFUNG)-RELATED"/>
    <property type="match status" value="1"/>
</dbReference>
<reference evidence="2 3" key="1">
    <citation type="submission" date="2021-03" db="EMBL/GenBank/DDBJ databases">
        <authorList>
            <person name="Xin L."/>
        </authorList>
    </citation>
    <scope>NUCLEOTIDE SEQUENCE [LARGE SCALE GENOMIC DNA]</scope>
    <source>
        <strain evidence="2 3">XHU 5031</strain>
    </source>
</reference>
<keyword evidence="3" id="KW-1185">Reference proteome</keyword>
<protein>
    <submittedName>
        <fullName evidence="2">Cytochrome P450</fullName>
    </submittedName>
</protein>
<accession>A0ABS3I7C0</accession>
<dbReference type="Gene3D" id="1.10.630.10">
    <property type="entry name" value="Cytochrome P450"/>
    <property type="match status" value="1"/>
</dbReference>
<dbReference type="SUPFAM" id="SSF48264">
    <property type="entry name" value="Cytochrome P450"/>
    <property type="match status" value="1"/>
</dbReference>
<organism evidence="2 3">
    <name type="scientific">Myceligenerans salitolerans</name>
    <dbReference type="NCBI Taxonomy" id="1230528"/>
    <lineage>
        <taxon>Bacteria</taxon>
        <taxon>Bacillati</taxon>
        <taxon>Actinomycetota</taxon>
        <taxon>Actinomycetes</taxon>
        <taxon>Micrococcales</taxon>
        <taxon>Promicromonosporaceae</taxon>
        <taxon>Myceligenerans</taxon>
    </lineage>
</organism>
<evidence type="ECO:0000313" key="3">
    <source>
        <dbReference type="Proteomes" id="UP000664617"/>
    </source>
</evidence>
<comment type="caution">
    <text evidence="2">The sequence shown here is derived from an EMBL/GenBank/DDBJ whole genome shotgun (WGS) entry which is preliminary data.</text>
</comment>
<dbReference type="InterPro" id="IPR017972">
    <property type="entry name" value="Cyt_P450_CS"/>
</dbReference>
<name>A0ABS3I7C0_9MICO</name>
<dbReference type="RefSeq" id="WP_207274842.1">
    <property type="nucleotide sequence ID" value="NZ_JAFMPK010000028.1"/>
</dbReference>
<dbReference type="InterPro" id="IPR036396">
    <property type="entry name" value="Cyt_P450_sf"/>
</dbReference>
<evidence type="ECO:0000313" key="2">
    <source>
        <dbReference type="EMBL" id="MBO0608886.1"/>
    </source>
</evidence>
<sequence length="385" mass="42542">MHATPRPHVRLDDLTGLTPLAAITMASDPRPIYAHLRQTWGPVVPVELDEGVPAWLVLDYSNVVRVLRDPTTFTRDVAAWRAFHDGRVTPGSGLHAFFSPRSNAYYTDGDRHTRLRAVVEDGFESIDERLLAREMRAMCNRMLTYAQDIFSNTERAVTAFLELNTMLDQLITHRREHPSPDLLSAIVHHPANLNTTELLDTAQMIMSAGHEMSVAWCTTTLQHLISNRDIHGRVTGGRLGVDEALNTVLVRASPTAHTPCRFTTTHTEIAGRTITKGDAILTAVGEATDAAHRDADLWGISDSQAYLAFGAGPHRCPADHISRIIIKIAVEQALIRLPDLRLTVPADELGYTPSLFARSAPRLPIAFQPSRPHVPSRTPAGIFHT</sequence>
<dbReference type="PANTHER" id="PTHR46696:SF1">
    <property type="entry name" value="CYTOCHROME P450 YJIB-RELATED"/>
    <property type="match status" value="1"/>
</dbReference>
<gene>
    <name evidence="2" type="ORF">J0911_07560</name>
</gene>